<dbReference type="GeneID" id="85320081"/>
<name>A0AA40B4D7_9PEZI</name>
<proteinExistence type="predicted"/>
<dbReference type="EMBL" id="JAUIRO010000002">
    <property type="protein sequence ID" value="KAK0727483.1"/>
    <property type="molecule type" value="Genomic_DNA"/>
</dbReference>
<evidence type="ECO:0000313" key="1">
    <source>
        <dbReference type="EMBL" id="KAK0727483.1"/>
    </source>
</evidence>
<keyword evidence="2" id="KW-1185">Reference proteome</keyword>
<reference evidence="1" key="1">
    <citation type="submission" date="2023-06" db="EMBL/GenBank/DDBJ databases">
        <title>Genome-scale phylogeny and comparative genomics of the fungal order Sordariales.</title>
        <authorList>
            <consortium name="Lawrence Berkeley National Laboratory"/>
            <person name="Hensen N."/>
            <person name="Bonometti L."/>
            <person name="Westerberg I."/>
            <person name="Brannstrom I.O."/>
            <person name="Guillou S."/>
            <person name="Cros-Aarteil S."/>
            <person name="Calhoun S."/>
            <person name="Haridas S."/>
            <person name="Kuo A."/>
            <person name="Mondo S."/>
            <person name="Pangilinan J."/>
            <person name="Riley R."/>
            <person name="LaButti K."/>
            <person name="Andreopoulos B."/>
            <person name="Lipzen A."/>
            <person name="Chen C."/>
            <person name="Yanf M."/>
            <person name="Daum C."/>
            <person name="Ng V."/>
            <person name="Clum A."/>
            <person name="Steindorff A."/>
            <person name="Ohm R."/>
            <person name="Martin F."/>
            <person name="Silar P."/>
            <person name="Natvig D."/>
            <person name="Lalanne C."/>
            <person name="Gautier V."/>
            <person name="Ament-velasquez S.L."/>
            <person name="Kruys A."/>
            <person name="Hutchinson M.I."/>
            <person name="Powell A.J."/>
            <person name="Barry K."/>
            <person name="Miller A.N."/>
            <person name="Grigoriev I.V."/>
            <person name="Debuchy R."/>
            <person name="Gladieux P."/>
            <person name="Thoren M.H."/>
            <person name="Johannesson H."/>
        </authorList>
    </citation>
    <scope>NUCLEOTIDE SEQUENCE</scope>
    <source>
        <strain evidence="1">SMH2392-1A</strain>
    </source>
</reference>
<dbReference type="AlphaFoldDB" id="A0AA40B4D7"/>
<sequence length="129" mass="14645">MCQVYVTIYPCGHEERKYSFCRAAKTGKGGERCPCTAASEYRRTATAGCYLGGCDYLNAGRGNWTCCKCENPNSGIPRCDHLVPCPDIFNVTRERYEPQEKMMNCGHDCCQNCQKERKSPPTETRRCDY</sequence>
<evidence type="ECO:0000313" key="2">
    <source>
        <dbReference type="Proteomes" id="UP001172101"/>
    </source>
</evidence>
<gene>
    <name evidence="1" type="ORF">B0T26DRAFT_636270</name>
</gene>
<accession>A0AA40B4D7</accession>
<dbReference type="Proteomes" id="UP001172101">
    <property type="component" value="Unassembled WGS sequence"/>
</dbReference>
<dbReference type="RefSeq" id="XP_060300338.1">
    <property type="nucleotide sequence ID" value="XM_060436811.1"/>
</dbReference>
<protein>
    <submittedName>
        <fullName evidence="1">Uncharacterized protein</fullName>
    </submittedName>
</protein>
<comment type="caution">
    <text evidence="1">The sequence shown here is derived from an EMBL/GenBank/DDBJ whole genome shotgun (WGS) entry which is preliminary data.</text>
</comment>
<organism evidence="1 2">
    <name type="scientific">Lasiosphaeria miniovina</name>
    <dbReference type="NCBI Taxonomy" id="1954250"/>
    <lineage>
        <taxon>Eukaryota</taxon>
        <taxon>Fungi</taxon>
        <taxon>Dikarya</taxon>
        <taxon>Ascomycota</taxon>
        <taxon>Pezizomycotina</taxon>
        <taxon>Sordariomycetes</taxon>
        <taxon>Sordariomycetidae</taxon>
        <taxon>Sordariales</taxon>
        <taxon>Lasiosphaeriaceae</taxon>
        <taxon>Lasiosphaeria</taxon>
    </lineage>
</organism>